<protein>
    <submittedName>
        <fullName evidence="1">Uncharacterized protein</fullName>
    </submittedName>
</protein>
<keyword evidence="2" id="KW-1185">Reference proteome</keyword>
<dbReference type="AlphaFoldDB" id="A0A4R6WRZ2"/>
<comment type="caution">
    <text evidence="1">The sequence shown here is derived from an EMBL/GenBank/DDBJ whole genome shotgun (WGS) entry which is preliminary data.</text>
</comment>
<evidence type="ECO:0000313" key="1">
    <source>
        <dbReference type="EMBL" id="TDQ82337.1"/>
    </source>
</evidence>
<dbReference type="Proteomes" id="UP000295783">
    <property type="component" value="Unassembled WGS sequence"/>
</dbReference>
<organism evidence="1 2">
    <name type="scientific">Dongia mobilis</name>
    <dbReference type="NCBI Taxonomy" id="578943"/>
    <lineage>
        <taxon>Bacteria</taxon>
        <taxon>Pseudomonadati</taxon>
        <taxon>Pseudomonadota</taxon>
        <taxon>Alphaproteobacteria</taxon>
        <taxon>Rhodospirillales</taxon>
        <taxon>Dongiaceae</taxon>
        <taxon>Dongia</taxon>
    </lineage>
</organism>
<gene>
    <name evidence="1" type="ORF">A8950_2160</name>
</gene>
<evidence type="ECO:0000313" key="2">
    <source>
        <dbReference type="Proteomes" id="UP000295783"/>
    </source>
</evidence>
<proteinExistence type="predicted"/>
<reference evidence="1 2" key="1">
    <citation type="submission" date="2019-03" db="EMBL/GenBank/DDBJ databases">
        <title>Genomic Encyclopedia of Type Strains, Phase III (KMG-III): the genomes of soil and plant-associated and newly described type strains.</title>
        <authorList>
            <person name="Whitman W."/>
        </authorList>
    </citation>
    <scope>NUCLEOTIDE SEQUENCE [LARGE SCALE GENOMIC DNA]</scope>
    <source>
        <strain evidence="1 2">CGMCC 1.7660</strain>
    </source>
</reference>
<dbReference type="EMBL" id="SNYW01000008">
    <property type="protein sequence ID" value="TDQ82337.1"/>
    <property type="molecule type" value="Genomic_DNA"/>
</dbReference>
<name>A0A4R6WRZ2_9PROT</name>
<dbReference type="RefSeq" id="WP_133613626.1">
    <property type="nucleotide sequence ID" value="NZ_SNYW01000008.1"/>
</dbReference>
<dbReference type="OrthoDB" id="7362295at2"/>
<sequence>MRTRRNQVETGTGCAGRANPTRRGLQFGIAFLAATLAGCAAPQAATTPGAAPLVISQSTAEALQEYLGKLDPMRRGAFAVSVDGRNSYGVYCPEISCQINVFGGTALSQCRSLSGQECRLLYVAMEPRIAFTVATAKGPAGKHGLKRARPLDELPAFRE</sequence>
<accession>A0A4R6WRZ2</accession>